<dbReference type="STRING" id="1089455.MOPEL_083_00580"/>
<proteinExistence type="predicted"/>
<reference evidence="2 3" key="1">
    <citation type="submission" date="2012-02" db="EMBL/GenBank/DDBJ databases">
        <title>Whole genome shotgun sequence of Mobilicoccus pelagius NBRC 104925.</title>
        <authorList>
            <person name="Yoshida Y."/>
            <person name="Hosoyama A."/>
            <person name="Tsuchikane K."/>
            <person name="Katsumata H."/>
            <person name="Yamazaki S."/>
            <person name="Fujita N."/>
        </authorList>
    </citation>
    <scope>NUCLEOTIDE SEQUENCE [LARGE SCALE GENOMIC DNA]</scope>
    <source>
        <strain evidence="2 3">NBRC 104925</strain>
    </source>
</reference>
<evidence type="ECO:0000313" key="3">
    <source>
        <dbReference type="Proteomes" id="UP000004367"/>
    </source>
</evidence>
<protein>
    <submittedName>
        <fullName evidence="2">Uncharacterized protein</fullName>
    </submittedName>
</protein>
<evidence type="ECO:0000313" key="2">
    <source>
        <dbReference type="EMBL" id="GAB48853.1"/>
    </source>
</evidence>
<gene>
    <name evidence="2" type="ORF">MOPEL_083_00580</name>
</gene>
<name>H5USZ5_9MICO</name>
<dbReference type="RefSeq" id="WP_009482751.1">
    <property type="nucleotide sequence ID" value="NZ_BAFE01000061.1"/>
</dbReference>
<dbReference type="Proteomes" id="UP000004367">
    <property type="component" value="Unassembled WGS sequence"/>
</dbReference>
<keyword evidence="3" id="KW-1185">Reference proteome</keyword>
<feature type="region of interest" description="Disordered" evidence="1">
    <location>
        <begin position="1"/>
        <end position="46"/>
    </location>
</feature>
<dbReference type="AlphaFoldDB" id="H5USZ5"/>
<dbReference type="EMBL" id="BAFE01000061">
    <property type="protein sequence ID" value="GAB48853.1"/>
    <property type="molecule type" value="Genomic_DNA"/>
</dbReference>
<comment type="caution">
    <text evidence="2">The sequence shown here is derived from an EMBL/GenBank/DDBJ whole genome shotgun (WGS) entry which is preliminary data.</text>
</comment>
<accession>H5USZ5</accession>
<evidence type="ECO:0000256" key="1">
    <source>
        <dbReference type="SAM" id="MobiDB-lite"/>
    </source>
</evidence>
<sequence length="46" mass="4727">MSQTPDAQPDEDLKSVEETPLEETPAAAGGKDSGEPKQGTGSTDSH</sequence>
<organism evidence="2 3">
    <name type="scientific">Mobilicoccus pelagius NBRC 104925</name>
    <dbReference type="NCBI Taxonomy" id="1089455"/>
    <lineage>
        <taxon>Bacteria</taxon>
        <taxon>Bacillati</taxon>
        <taxon>Actinomycetota</taxon>
        <taxon>Actinomycetes</taxon>
        <taxon>Micrococcales</taxon>
        <taxon>Dermatophilaceae</taxon>
        <taxon>Mobilicoccus</taxon>
    </lineage>
</organism>